<dbReference type="OrthoDB" id="5511480at2"/>
<organism evidence="1 2">
    <name type="scientific">Oryzomonas rubra</name>
    <dbReference type="NCBI Taxonomy" id="2509454"/>
    <lineage>
        <taxon>Bacteria</taxon>
        <taxon>Pseudomonadati</taxon>
        <taxon>Thermodesulfobacteriota</taxon>
        <taxon>Desulfuromonadia</taxon>
        <taxon>Geobacterales</taxon>
        <taxon>Geobacteraceae</taxon>
        <taxon>Oryzomonas</taxon>
    </lineage>
</organism>
<sequence length="257" mass="27842">MHVVAICHWQEGADELVQALAAALGITAYEARPRMLGGGPAVVASFADPQRAFALAGKLERSGFATLVFDATEVRGRGGRFVVRRFEFKKWALRIESGDGQQAEILYGDIDLLLPCTSVVGTSETKNVTERKFSLGKTLLAGGVPMTTKVERQEEVSSEQRTKFLHLYAGTRSPAVFSQSGMTFDGLGDAMKMSRELNFAHLTSELRRLCPKAAYDDRLLTPAGQARLLGPGLNSETNLNLAVEILALSLRERGAVG</sequence>
<gene>
    <name evidence="1" type="ORF">ET418_04730</name>
</gene>
<dbReference type="AlphaFoldDB" id="A0A5A9XRL9"/>
<evidence type="ECO:0000313" key="2">
    <source>
        <dbReference type="Proteomes" id="UP000324298"/>
    </source>
</evidence>
<protein>
    <submittedName>
        <fullName evidence="1">Uncharacterized protein</fullName>
    </submittedName>
</protein>
<reference evidence="1 2" key="1">
    <citation type="submission" date="2019-04" db="EMBL/GenBank/DDBJ databases">
        <title>Geobacter ruber sp. nov., ferric-reducing bacteria isolated from paddy soil.</title>
        <authorList>
            <person name="Xu Z."/>
            <person name="Masuda Y."/>
            <person name="Itoh H."/>
            <person name="Senoo K."/>
        </authorList>
    </citation>
    <scope>NUCLEOTIDE SEQUENCE [LARGE SCALE GENOMIC DNA]</scope>
    <source>
        <strain evidence="1 2">Red88</strain>
    </source>
</reference>
<dbReference type="Proteomes" id="UP000324298">
    <property type="component" value="Unassembled WGS sequence"/>
</dbReference>
<dbReference type="RefSeq" id="WP_149306418.1">
    <property type="nucleotide sequence ID" value="NZ_SRSD01000002.1"/>
</dbReference>
<name>A0A5A9XRL9_9BACT</name>
<keyword evidence="2" id="KW-1185">Reference proteome</keyword>
<comment type="caution">
    <text evidence="1">The sequence shown here is derived from an EMBL/GenBank/DDBJ whole genome shotgun (WGS) entry which is preliminary data.</text>
</comment>
<evidence type="ECO:0000313" key="1">
    <source>
        <dbReference type="EMBL" id="KAA0894261.1"/>
    </source>
</evidence>
<proteinExistence type="predicted"/>
<accession>A0A5A9XRL9</accession>
<dbReference type="EMBL" id="SRSD01000002">
    <property type="protein sequence ID" value="KAA0894261.1"/>
    <property type="molecule type" value="Genomic_DNA"/>
</dbReference>